<dbReference type="InterPro" id="IPR030678">
    <property type="entry name" value="Peptide/Ni-bd"/>
</dbReference>
<dbReference type="Pfam" id="PF00496">
    <property type="entry name" value="SBP_bac_5"/>
    <property type="match status" value="1"/>
</dbReference>
<sequence length="561" mass="61651">MDPRDRFKVAREPSDLEGTALDRREFMNMVKVGGALTLGPSLAGCAGDGGGGSGSNAPEELVIARPSDADLLDPHQTTDAGASQVMELLYDGMVLMDGERNFHEMLGKGFEVSDDGTEWTIEFNVDSGITFHNGDEFTVDDVVFTFERFLENSLIRSWAVGSLQGVEKVDDRRVMFTFEEPYAFFESHAASNSYFGILPEDLGGKSAEEFAQNPIGTGPYELEEWVKGEKITLARNDDWQTPTYDVIESEDPPMPRKITWQVIPSATPRVQGLLTGDVDALTGVPPRKRTQIEDSDKATLHSAIGGSITYVPMHNGLAPTDDVTVRKAIAHAIDKERIVNDIYNGAGKVNPSPMPAGYPSWAGETVREEFGYTYDQDRARELLSEAGWETGSGDYRQKDGETLELSMVTPNAPPATLQSSEEIAAMLGEVGISVDLSTTQPNTAYTEMAKGDTHLMFASLAWFTADVMQFMLSSALAGASNLQFLKDDEVDQYLNEAARTLDDEERAEIYEQMQLRVMELCATVPIMTGAEETAVRSEFEGYHYLPGAGGNIWLDMRLKDE</sequence>
<name>A0A1I5W933_9EURY</name>
<dbReference type="CDD" id="cd00995">
    <property type="entry name" value="PBP2_NikA_DppA_OppA_like"/>
    <property type="match status" value="1"/>
</dbReference>
<proteinExistence type="inferred from homology"/>
<keyword evidence="6" id="KW-1185">Reference proteome</keyword>
<evidence type="ECO:0000259" key="4">
    <source>
        <dbReference type="Pfam" id="PF00496"/>
    </source>
</evidence>
<evidence type="ECO:0000313" key="6">
    <source>
        <dbReference type="Proteomes" id="UP000183769"/>
    </source>
</evidence>
<keyword evidence="2" id="KW-0813">Transport</keyword>
<evidence type="ECO:0000256" key="1">
    <source>
        <dbReference type="ARBA" id="ARBA00005695"/>
    </source>
</evidence>
<keyword evidence="3" id="KW-0732">Signal</keyword>
<evidence type="ECO:0000256" key="2">
    <source>
        <dbReference type="ARBA" id="ARBA00022448"/>
    </source>
</evidence>
<dbReference type="Proteomes" id="UP000183769">
    <property type="component" value="Unassembled WGS sequence"/>
</dbReference>
<accession>A0A1I5W933</accession>
<dbReference type="GO" id="GO:1904680">
    <property type="term" value="F:peptide transmembrane transporter activity"/>
    <property type="evidence" value="ECO:0007669"/>
    <property type="project" value="TreeGrafter"/>
</dbReference>
<dbReference type="GO" id="GO:0042597">
    <property type="term" value="C:periplasmic space"/>
    <property type="evidence" value="ECO:0007669"/>
    <property type="project" value="UniProtKB-ARBA"/>
</dbReference>
<dbReference type="OrthoDB" id="233597at2157"/>
<organism evidence="5 6">
    <name type="scientific">Halolamina pelagica</name>
    <dbReference type="NCBI Taxonomy" id="699431"/>
    <lineage>
        <taxon>Archaea</taxon>
        <taxon>Methanobacteriati</taxon>
        <taxon>Methanobacteriota</taxon>
        <taxon>Stenosarchaea group</taxon>
        <taxon>Halobacteria</taxon>
        <taxon>Halobacteriales</taxon>
        <taxon>Haloferacaceae</taxon>
    </lineage>
</organism>
<dbReference type="InterPro" id="IPR039424">
    <property type="entry name" value="SBP_5"/>
</dbReference>
<dbReference type="SUPFAM" id="SSF53850">
    <property type="entry name" value="Periplasmic binding protein-like II"/>
    <property type="match status" value="1"/>
</dbReference>
<dbReference type="PIRSF" id="PIRSF002741">
    <property type="entry name" value="MppA"/>
    <property type="match status" value="1"/>
</dbReference>
<protein>
    <submittedName>
        <fullName evidence="5">Peptide/nickel transport system substrate-binding protein</fullName>
    </submittedName>
</protein>
<dbReference type="InterPro" id="IPR000914">
    <property type="entry name" value="SBP_5_dom"/>
</dbReference>
<feature type="domain" description="Solute-binding protein family 5" evidence="4">
    <location>
        <begin position="105"/>
        <end position="474"/>
    </location>
</feature>
<dbReference type="RefSeq" id="WP_074880808.1">
    <property type="nucleotide sequence ID" value="NZ_FOXI01000025.1"/>
</dbReference>
<reference evidence="6" key="1">
    <citation type="submission" date="2016-10" db="EMBL/GenBank/DDBJ databases">
        <authorList>
            <person name="Varghese N."/>
            <person name="Submissions S."/>
        </authorList>
    </citation>
    <scope>NUCLEOTIDE SEQUENCE [LARGE SCALE GENOMIC DNA]</scope>
    <source>
        <strain evidence="6">CGMCC 1.10329</strain>
    </source>
</reference>
<dbReference type="EMBL" id="FOXI01000025">
    <property type="protein sequence ID" value="SFQ16235.1"/>
    <property type="molecule type" value="Genomic_DNA"/>
</dbReference>
<gene>
    <name evidence="5" type="ORF">SAMN05216277_1254</name>
</gene>
<dbReference type="Gene3D" id="3.10.105.10">
    <property type="entry name" value="Dipeptide-binding Protein, Domain 3"/>
    <property type="match status" value="1"/>
</dbReference>
<dbReference type="AlphaFoldDB" id="A0A1I5W933"/>
<dbReference type="GO" id="GO:0015833">
    <property type="term" value="P:peptide transport"/>
    <property type="evidence" value="ECO:0007669"/>
    <property type="project" value="TreeGrafter"/>
</dbReference>
<dbReference type="PANTHER" id="PTHR30290:SF9">
    <property type="entry name" value="OLIGOPEPTIDE-BINDING PROTEIN APPA"/>
    <property type="match status" value="1"/>
</dbReference>
<dbReference type="Gene3D" id="3.40.190.10">
    <property type="entry name" value="Periplasmic binding protein-like II"/>
    <property type="match status" value="1"/>
</dbReference>
<dbReference type="PANTHER" id="PTHR30290">
    <property type="entry name" value="PERIPLASMIC BINDING COMPONENT OF ABC TRANSPORTER"/>
    <property type="match status" value="1"/>
</dbReference>
<comment type="similarity">
    <text evidence="1">Belongs to the bacterial solute-binding protein 5 family.</text>
</comment>
<dbReference type="GO" id="GO:0043190">
    <property type="term" value="C:ATP-binding cassette (ABC) transporter complex"/>
    <property type="evidence" value="ECO:0007669"/>
    <property type="project" value="InterPro"/>
</dbReference>
<evidence type="ECO:0000256" key="3">
    <source>
        <dbReference type="ARBA" id="ARBA00022729"/>
    </source>
</evidence>
<evidence type="ECO:0000313" key="5">
    <source>
        <dbReference type="EMBL" id="SFQ16235.1"/>
    </source>
</evidence>